<evidence type="ECO:0000256" key="3">
    <source>
        <dbReference type="ARBA" id="ARBA00022516"/>
    </source>
</evidence>
<sequence>MKLKVVSRSGKELVAGGVDVDASGTVEDLSKAIYRAKPKLYPSRQRLTLPAEAGSKKPRVLEAGKKLSDYDINANSQVAFKDLGPQIGYKTVFFWEYFGPVLVYALIYSLPQFVYPWHRVVPKNKVQDLALAYWSFHYTKRILETFLVHRFSHATMPIFNLVKNCSYYWGFAAYVAYFINHPLYTAPPIERAAPLFAFALLCQAANFWCHILLSRLRSPSGKGGYTIPRGFLFEYITCANYFCEILGWLAFTAGTQTVAAGLFIAAGSFQMALWAKAKHARLRKIFDGKNGQLKYPKRWIMFPPVF</sequence>
<evidence type="ECO:0000256" key="5">
    <source>
        <dbReference type="ARBA" id="ARBA00022857"/>
    </source>
</evidence>
<comment type="subcellular location">
    <subcellularLocation>
        <location evidence="1">Endoplasmic reticulum membrane</location>
        <topology evidence="1">Multi-pass membrane protein</topology>
    </subcellularLocation>
</comment>
<dbReference type="GO" id="GO:0005789">
    <property type="term" value="C:endoplasmic reticulum membrane"/>
    <property type="evidence" value="ECO:0007669"/>
    <property type="project" value="UniProtKB-SubCell"/>
</dbReference>
<keyword evidence="9 10" id="KW-0472">Membrane</keyword>
<dbReference type="PROSITE" id="PS50244">
    <property type="entry name" value="S5A_REDUCTASE"/>
    <property type="match status" value="1"/>
</dbReference>
<feature type="transmembrane region" description="Helical" evidence="10">
    <location>
        <begin position="192"/>
        <end position="211"/>
    </location>
</feature>
<dbReference type="Pfam" id="PF02544">
    <property type="entry name" value="Steroid_dh"/>
    <property type="match status" value="1"/>
</dbReference>
<reference evidence="12 13" key="1">
    <citation type="journal article" date="2024" name="Nat. Commun.">
        <title>Phylogenomics reveals the evolutionary origins of lichenization in chlorophyte algae.</title>
        <authorList>
            <person name="Puginier C."/>
            <person name="Libourel C."/>
            <person name="Otte J."/>
            <person name="Skaloud P."/>
            <person name="Haon M."/>
            <person name="Grisel S."/>
            <person name="Petersen M."/>
            <person name="Berrin J.G."/>
            <person name="Delaux P.M."/>
            <person name="Dal Grande F."/>
            <person name="Keller J."/>
        </authorList>
    </citation>
    <scope>NUCLEOTIDE SEQUENCE [LARGE SCALE GENOMIC DNA]</scope>
    <source>
        <strain evidence="12 13">SAG 2036</strain>
    </source>
</reference>
<dbReference type="PANTHER" id="PTHR10556">
    <property type="entry name" value="3-OXO-5-ALPHA-STEROID 4-DEHYDROGENASE"/>
    <property type="match status" value="1"/>
</dbReference>
<keyword evidence="13" id="KW-1185">Reference proteome</keyword>
<dbReference type="InterPro" id="IPR039357">
    <property type="entry name" value="SRD5A/TECR"/>
</dbReference>
<keyword evidence="6 10" id="KW-1133">Transmembrane helix</keyword>
<evidence type="ECO:0000256" key="8">
    <source>
        <dbReference type="ARBA" id="ARBA00023098"/>
    </source>
</evidence>
<comment type="caution">
    <text evidence="12">The sequence shown here is derived from an EMBL/GenBank/DDBJ whole genome shotgun (WGS) entry which is preliminary data.</text>
</comment>
<evidence type="ECO:0000256" key="10">
    <source>
        <dbReference type="SAM" id="Phobius"/>
    </source>
</evidence>
<evidence type="ECO:0000256" key="9">
    <source>
        <dbReference type="ARBA" id="ARBA00023136"/>
    </source>
</evidence>
<feature type="domain" description="3-oxo-5-alpha-steroid 4-dehydrogenase C-terminal" evidence="11">
    <location>
        <begin position="155"/>
        <end position="306"/>
    </location>
</feature>
<evidence type="ECO:0000256" key="1">
    <source>
        <dbReference type="ARBA" id="ARBA00004477"/>
    </source>
</evidence>
<comment type="similarity">
    <text evidence="2">Belongs to the steroid 5-alpha reductase family.</text>
</comment>
<dbReference type="GO" id="GO:0016627">
    <property type="term" value="F:oxidoreductase activity, acting on the CH-CH group of donors"/>
    <property type="evidence" value="ECO:0007669"/>
    <property type="project" value="InterPro"/>
</dbReference>
<evidence type="ECO:0000313" key="13">
    <source>
        <dbReference type="Proteomes" id="UP001465755"/>
    </source>
</evidence>
<protein>
    <recommendedName>
        <fullName evidence="11">3-oxo-5-alpha-steroid 4-dehydrogenase C-terminal domain-containing protein</fullName>
    </recommendedName>
</protein>
<keyword evidence="7" id="KW-0560">Oxidoreductase</keyword>
<name>A0AAW1Q486_9CHLO</name>
<keyword evidence="3" id="KW-0444">Lipid biosynthesis</keyword>
<dbReference type="AlphaFoldDB" id="A0AAW1Q486"/>
<evidence type="ECO:0000256" key="4">
    <source>
        <dbReference type="ARBA" id="ARBA00022692"/>
    </source>
</evidence>
<keyword evidence="4 10" id="KW-0812">Transmembrane</keyword>
<dbReference type="Proteomes" id="UP001465755">
    <property type="component" value="Unassembled WGS sequence"/>
</dbReference>
<evidence type="ECO:0000256" key="6">
    <source>
        <dbReference type="ARBA" id="ARBA00022989"/>
    </source>
</evidence>
<dbReference type="PANTHER" id="PTHR10556:SF28">
    <property type="entry name" value="VERY-LONG-CHAIN ENOYL-COA REDUCTASE"/>
    <property type="match status" value="1"/>
</dbReference>
<dbReference type="CDD" id="cd01801">
    <property type="entry name" value="Ubl_TECR_like"/>
    <property type="match status" value="1"/>
</dbReference>
<dbReference type="GO" id="GO:0042761">
    <property type="term" value="P:very long-chain fatty acid biosynthetic process"/>
    <property type="evidence" value="ECO:0007669"/>
    <property type="project" value="TreeGrafter"/>
</dbReference>
<keyword evidence="8" id="KW-0443">Lipid metabolism</keyword>
<dbReference type="Gene3D" id="3.10.20.90">
    <property type="entry name" value="Phosphatidylinositol 3-kinase Catalytic Subunit, Chain A, domain 1"/>
    <property type="match status" value="1"/>
</dbReference>
<gene>
    <name evidence="12" type="ORF">WJX73_009328</name>
</gene>
<organism evidence="12 13">
    <name type="scientific">Symbiochloris irregularis</name>
    <dbReference type="NCBI Taxonomy" id="706552"/>
    <lineage>
        <taxon>Eukaryota</taxon>
        <taxon>Viridiplantae</taxon>
        <taxon>Chlorophyta</taxon>
        <taxon>core chlorophytes</taxon>
        <taxon>Trebouxiophyceae</taxon>
        <taxon>Trebouxiales</taxon>
        <taxon>Trebouxiaceae</taxon>
        <taxon>Symbiochloris</taxon>
    </lineage>
</organism>
<evidence type="ECO:0000256" key="2">
    <source>
        <dbReference type="ARBA" id="ARBA00007742"/>
    </source>
</evidence>
<feature type="transmembrane region" description="Helical" evidence="10">
    <location>
        <begin position="166"/>
        <end position="186"/>
    </location>
</feature>
<dbReference type="SUPFAM" id="SSF54236">
    <property type="entry name" value="Ubiquitin-like"/>
    <property type="match status" value="1"/>
</dbReference>
<accession>A0AAW1Q486</accession>
<evidence type="ECO:0000313" key="12">
    <source>
        <dbReference type="EMBL" id="KAK9815164.1"/>
    </source>
</evidence>
<dbReference type="InterPro" id="IPR029071">
    <property type="entry name" value="Ubiquitin-like_domsf"/>
</dbReference>
<proteinExistence type="inferred from homology"/>
<evidence type="ECO:0000256" key="7">
    <source>
        <dbReference type="ARBA" id="ARBA00023002"/>
    </source>
</evidence>
<evidence type="ECO:0000259" key="11">
    <source>
        <dbReference type="Pfam" id="PF02544"/>
    </source>
</evidence>
<dbReference type="InterPro" id="IPR001104">
    <property type="entry name" value="3-oxo-5_a-steroid_4-DH_C"/>
</dbReference>
<dbReference type="EMBL" id="JALJOQ010000001">
    <property type="protein sequence ID" value="KAK9815164.1"/>
    <property type="molecule type" value="Genomic_DNA"/>
</dbReference>
<keyword evidence="5" id="KW-0521">NADP</keyword>